<keyword evidence="2" id="KW-0285">Flavoprotein</keyword>
<dbReference type="AlphaFoldDB" id="A0A7Z2NXH8"/>
<dbReference type="RefSeq" id="WP_160593646.1">
    <property type="nucleotide sequence ID" value="NZ_CP047895.1"/>
</dbReference>
<proteinExistence type="predicted"/>
<dbReference type="Pfam" id="PF00724">
    <property type="entry name" value="Oxidored_FMN"/>
    <property type="match status" value="1"/>
</dbReference>
<dbReference type="CDD" id="cd02932">
    <property type="entry name" value="OYE_YqiM_FMN"/>
    <property type="match status" value="1"/>
</dbReference>
<evidence type="ECO:0000256" key="4">
    <source>
        <dbReference type="ARBA" id="ARBA00022857"/>
    </source>
</evidence>
<dbReference type="GO" id="GO:0003959">
    <property type="term" value="F:NADPH dehydrogenase activity"/>
    <property type="evidence" value="ECO:0007669"/>
    <property type="project" value="InterPro"/>
</dbReference>
<keyword evidence="3" id="KW-0288">FMN</keyword>
<evidence type="ECO:0000256" key="5">
    <source>
        <dbReference type="ARBA" id="ARBA00023002"/>
    </source>
</evidence>
<accession>A0A7Z2NXH8</accession>
<dbReference type="KEGG" id="schy:GVO57_13420"/>
<keyword evidence="4" id="KW-0521">NADP</keyword>
<dbReference type="EMBL" id="CP047895">
    <property type="protein sequence ID" value="QHL91610.1"/>
    <property type="molecule type" value="Genomic_DNA"/>
</dbReference>
<dbReference type="InterPro" id="IPR001155">
    <property type="entry name" value="OxRdtase_FMN_N"/>
</dbReference>
<sequence length="371" mass="39103">MNPDTALFAPFACRGVTFRNRIMLSPMCQYVAEDGHATAWHRAHHARFALGGIGGAVLEATAVTPAGRITPGCLGIWSDAHVAGLAEIVGTYHDHGVTVGIQLAHAGRKASAAVPWEGAQPLAADDPRAWQALAPSAEPFLDGWPVPLAMDEAAIEAVIDAFVAAGLRAVAAGFDFVEVHGAHGYLLHSFVSPLSNRRNDGWGGDEAGRFRLPLAIVARLRAALPPTMPIFYRLSLYDGVEGGLVVDDMVRLAAALRAAGVDVVDCSSGGVRGSSGVADMPPAPGYLVPAAGRVRREAEVATMAVGLIVTSQIAAAAVDQGQADLVAIGRELLADSNFAYRAAMELGVPEAHKLLPRNYAFFLERRKLRER</sequence>
<name>A0A7Z2NXH8_9SPHN</name>
<protein>
    <submittedName>
        <fullName evidence="7">Oxidoreductase</fullName>
    </submittedName>
</protein>
<organism evidence="7 8">
    <name type="scientific">Sphingomonas changnyeongensis</name>
    <dbReference type="NCBI Taxonomy" id="2698679"/>
    <lineage>
        <taxon>Bacteria</taxon>
        <taxon>Pseudomonadati</taxon>
        <taxon>Pseudomonadota</taxon>
        <taxon>Alphaproteobacteria</taxon>
        <taxon>Sphingomonadales</taxon>
        <taxon>Sphingomonadaceae</taxon>
        <taxon>Sphingomonas</taxon>
    </lineage>
</organism>
<dbReference type="InterPro" id="IPR044152">
    <property type="entry name" value="YqjM-like"/>
</dbReference>
<reference evidence="7 8" key="1">
    <citation type="submission" date="2020-01" db="EMBL/GenBank/DDBJ databases">
        <title>Sphingomonas sp. C33 whole genome sequece.</title>
        <authorList>
            <person name="Park C."/>
        </authorList>
    </citation>
    <scope>NUCLEOTIDE SEQUENCE [LARGE SCALE GENOMIC DNA]</scope>
    <source>
        <strain evidence="7 8">C33</strain>
    </source>
</reference>
<evidence type="ECO:0000313" key="8">
    <source>
        <dbReference type="Proteomes" id="UP000464468"/>
    </source>
</evidence>
<keyword evidence="8" id="KW-1185">Reference proteome</keyword>
<evidence type="ECO:0000259" key="6">
    <source>
        <dbReference type="Pfam" id="PF00724"/>
    </source>
</evidence>
<evidence type="ECO:0000256" key="3">
    <source>
        <dbReference type="ARBA" id="ARBA00022643"/>
    </source>
</evidence>
<evidence type="ECO:0000313" key="7">
    <source>
        <dbReference type="EMBL" id="QHL91610.1"/>
    </source>
</evidence>
<dbReference type="Gene3D" id="3.20.20.70">
    <property type="entry name" value="Aldolase class I"/>
    <property type="match status" value="1"/>
</dbReference>
<comment type="cofactor">
    <cofactor evidence="1">
        <name>FMN</name>
        <dbReference type="ChEBI" id="CHEBI:58210"/>
    </cofactor>
</comment>
<dbReference type="Proteomes" id="UP000464468">
    <property type="component" value="Chromosome"/>
</dbReference>
<evidence type="ECO:0000256" key="1">
    <source>
        <dbReference type="ARBA" id="ARBA00001917"/>
    </source>
</evidence>
<feature type="domain" description="NADH:flavin oxidoreductase/NADH oxidase N-terminal" evidence="6">
    <location>
        <begin position="7"/>
        <end position="345"/>
    </location>
</feature>
<dbReference type="GO" id="GO:0010181">
    <property type="term" value="F:FMN binding"/>
    <property type="evidence" value="ECO:0007669"/>
    <property type="project" value="InterPro"/>
</dbReference>
<keyword evidence="5" id="KW-0560">Oxidoreductase</keyword>
<dbReference type="InterPro" id="IPR013785">
    <property type="entry name" value="Aldolase_TIM"/>
</dbReference>
<gene>
    <name evidence="7" type="ORF">GVO57_13420</name>
</gene>
<dbReference type="PANTHER" id="PTHR43303:SF4">
    <property type="entry name" value="NADPH DEHYDROGENASE C23G7.10C-RELATED"/>
    <property type="match status" value="1"/>
</dbReference>
<evidence type="ECO:0000256" key="2">
    <source>
        <dbReference type="ARBA" id="ARBA00022630"/>
    </source>
</evidence>
<dbReference type="GO" id="GO:0050661">
    <property type="term" value="F:NADP binding"/>
    <property type="evidence" value="ECO:0007669"/>
    <property type="project" value="InterPro"/>
</dbReference>
<dbReference type="SUPFAM" id="SSF51395">
    <property type="entry name" value="FMN-linked oxidoreductases"/>
    <property type="match status" value="1"/>
</dbReference>
<dbReference type="PANTHER" id="PTHR43303">
    <property type="entry name" value="NADPH DEHYDROGENASE C23G7.10C-RELATED"/>
    <property type="match status" value="1"/>
</dbReference>